<dbReference type="GO" id="GO:0071949">
    <property type="term" value="F:FAD binding"/>
    <property type="evidence" value="ECO:0007669"/>
    <property type="project" value="InterPro"/>
</dbReference>
<dbReference type="PANTHER" id="PTHR42973">
    <property type="entry name" value="BINDING OXIDOREDUCTASE, PUTATIVE (AFU_ORTHOLOGUE AFUA_1G17690)-RELATED"/>
    <property type="match status" value="1"/>
</dbReference>
<gene>
    <name evidence="7" type="ORF">B1813_10390</name>
</gene>
<dbReference type="EMBL" id="MWIH01000005">
    <property type="protein sequence ID" value="OQO92576.1"/>
    <property type="molecule type" value="Genomic_DNA"/>
</dbReference>
<dbReference type="SUPFAM" id="SSF56176">
    <property type="entry name" value="FAD-binding/transporter-associated domain-like"/>
    <property type="match status" value="1"/>
</dbReference>
<dbReference type="STRING" id="1962155.B1813_10390"/>
<evidence type="ECO:0000256" key="2">
    <source>
        <dbReference type="ARBA" id="ARBA00005466"/>
    </source>
</evidence>
<keyword evidence="4" id="KW-0274">FAD</keyword>
<dbReference type="Pfam" id="PF01565">
    <property type="entry name" value="FAD_binding_4"/>
    <property type="match status" value="1"/>
</dbReference>
<organism evidence="7 8">
    <name type="scientific">Saccharomonospora piscinae</name>
    <dbReference type="NCBI Taxonomy" id="687388"/>
    <lineage>
        <taxon>Bacteria</taxon>
        <taxon>Bacillati</taxon>
        <taxon>Actinomycetota</taxon>
        <taxon>Actinomycetes</taxon>
        <taxon>Pseudonocardiales</taxon>
        <taxon>Pseudonocardiaceae</taxon>
        <taxon>Saccharomonospora</taxon>
    </lineage>
</organism>
<dbReference type="PROSITE" id="PS51387">
    <property type="entry name" value="FAD_PCMH"/>
    <property type="match status" value="1"/>
</dbReference>
<evidence type="ECO:0000259" key="6">
    <source>
        <dbReference type="PROSITE" id="PS51387"/>
    </source>
</evidence>
<feature type="domain" description="FAD-binding PCMH-type" evidence="6">
    <location>
        <begin position="34"/>
        <end position="204"/>
    </location>
</feature>
<name>A0A1V9A6C7_SACPI</name>
<keyword evidence="3" id="KW-0285">Flavoprotein</keyword>
<reference evidence="7 8" key="1">
    <citation type="submission" date="2017-02" db="EMBL/GenBank/DDBJ databases">
        <title>Draft genome of Saccharomonospora sp. 154.</title>
        <authorList>
            <person name="Alonso-Carmona G.S."/>
            <person name="De La Haba R."/>
            <person name="Vera-Gargallo B."/>
            <person name="Sandoval-Trujillo A.H."/>
            <person name="Ramirez-Duran N."/>
            <person name="Ventosa A."/>
        </authorList>
    </citation>
    <scope>NUCLEOTIDE SEQUENCE [LARGE SCALE GENOMIC DNA]</scope>
    <source>
        <strain evidence="7 8">LRS4.154</strain>
    </source>
</reference>
<dbReference type="Gene3D" id="3.30.43.10">
    <property type="entry name" value="Uridine Diphospho-n-acetylenolpyruvylglucosamine Reductase, domain 2"/>
    <property type="match status" value="1"/>
</dbReference>
<comment type="caution">
    <text evidence="7">The sequence shown here is derived from an EMBL/GenBank/DDBJ whole genome shotgun (WGS) entry which is preliminary data.</text>
</comment>
<dbReference type="InterPro" id="IPR016169">
    <property type="entry name" value="FAD-bd_PCMH_sub2"/>
</dbReference>
<protein>
    <submittedName>
        <fullName evidence="7">Oxidoreductase</fullName>
    </submittedName>
</protein>
<dbReference type="GO" id="GO:0016491">
    <property type="term" value="F:oxidoreductase activity"/>
    <property type="evidence" value="ECO:0007669"/>
    <property type="project" value="UniProtKB-KW"/>
</dbReference>
<evidence type="ECO:0000256" key="3">
    <source>
        <dbReference type="ARBA" id="ARBA00022630"/>
    </source>
</evidence>
<comment type="similarity">
    <text evidence="2">Belongs to the oxygen-dependent FAD-linked oxidoreductase family.</text>
</comment>
<dbReference type="Gene3D" id="3.40.462.20">
    <property type="match status" value="1"/>
</dbReference>
<dbReference type="InterPro" id="IPR050416">
    <property type="entry name" value="FAD-linked_Oxidoreductase"/>
</dbReference>
<proteinExistence type="inferred from homology"/>
<dbReference type="InterPro" id="IPR006094">
    <property type="entry name" value="Oxid_FAD_bind_N"/>
</dbReference>
<dbReference type="InterPro" id="IPR036318">
    <property type="entry name" value="FAD-bd_PCMH-like_sf"/>
</dbReference>
<dbReference type="Gene3D" id="3.30.465.10">
    <property type="match status" value="1"/>
</dbReference>
<evidence type="ECO:0000256" key="5">
    <source>
        <dbReference type="ARBA" id="ARBA00023002"/>
    </source>
</evidence>
<accession>A0A1V9A6C7</accession>
<evidence type="ECO:0000313" key="8">
    <source>
        <dbReference type="Proteomes" id="UP000192591"/>
    </source>
</evidence>
<dbReference type="InterPro" id="IPR016167">
    <property type="entry name" value="FAD-bd_PCMH_sub1"/>
</dbReference>
<dbReference type="InterPro" id="IPR016166">
    <property type="entry name" value="FAD-bd_PCMH"/>
</dbReference>
<dbReference type="Proteomes" id="UP000192591">
    <property type="component" value="Unassembled WGS sequence"/>
</dbReference>
<comment type="cofactor">
    <cofactor evidence="1">
        <name>FAD</name>
        <dbReference type="ChEBI" id="CHEBI:57692"/>
    </cofactor>
</comment>
<keyword evidence="5" id="KW-0560">Oxidoreductase</keyword>
<evidence type="ECO:0000313" key="7">
    <source>
        <dbReference type="EMBL" id="OQO92576.1"/>
    </source>
</evidence>
<keyword evidence="8" id="KW-1185">Reference proteome</keyword>
<evidence type="ECO:0000256" key="4">
    <source>
        <dbReference type="ARBA" id="ARBA00022827"/>
    </source>
</evidence>
<dbReference type="PANTHER" id="PTHR42973:SF39">
    <property type="entry name" value="FAD-BINDING PCMH-TYPE DOMAIN-CONTAINING PROTEIN"/>
    <property type="match status" value="1"/>
</dbReference>
<dbReference type="AlphaFoldDB" id="A0A1V9A6C7"/>
<evidence type="ECO:0000256" key="1">
    <source>
        <dbReference type="ARBA" id="ARBA00001974"/>
    </source>
</evidence>
<sequence>MKGHALTVADSAPVIAKPGETGFDTATRVFNSVAIPEPAAATTARTVEQVRNALRYATEHGLRVRMHSTGHGAGAVRPVRDALLIRTALDGAVTVDPTTRTARIPAGTRWETVVKAAEPHGLTAAHGSSGSVGVVGYTLGGGLSPYGRLTGLASNTVRAVELVTADGRHRRVDTESDPDLFWALRGGGGGFGVVTAVEIDLFPVSRVITGAAYWPGALADRLLSTWLDWARDAPAIATTSVRVMNFPDVPDVPEALAGRTTFTVDGVVHADDIGAARLCADDLLGPLRALGTPLLDTWQEDAPAAVLRAHMDPEGPLPIVGDHLLLHEFDARASASFLDVLGEGSGSPLVGAGLRQLGGAYAAPPSPGGVLDRLDARYSYAGSGLAADPEAAESLRSHCTKVRHALAPWNTGRVVPSFVEDGTRRQGHLDTRQAVAVARVRAAVDPEGLFRDDISPTDLRQE</sequence>